<dbReference type="EMBL" id="MFLF01000009">
    <property type="protein sequence ID" value="OGG60180.1"/>
    <property type="molecule type" value="Genomic_DNA"/>
</dbReference>
<proteinExistence type="inferred from homology"/>
<evidence type="ECO:0000313" key="2">
    <source>
        <dbReference type="EMBL" id="OGG60180.1"/>
    </source>
</evidence>
<gene>
    <name evidence="2" type="ORF">A3C89_02195</name>
</gene>
<accession>A0A1F6DFT7</accession>
<evidence type="ECO:0000313" key="3">
    <source>
        <dbReference type="Proteomes" id="UP000178794"/>
    </source>
</evidence>
<dbReference type="PANTHER" id="PTHR34039:SF1">
    <property type="entry name" value="UPF0102 PROTEIN YRAN"/>
    <property type="match status" value="1"/>
</dbReference>
<dbReference type="Gene3D" id="3.40.1350.10">
    <property type="match status" value="1"/>
</dbReference>
<dbReference type="GO" id="GO:0003676">
    <property type="term" value="F:nucleic acid binding"/>
    <property type="evidence" value="ECO:0007669"/>
    <property type="project" value="InterPro"/>
</dbReference>
<dbReference type="Pfam" id="PF02021">
    <property type="entry name" value="UPF0102"/>
    <property type="match status" value="1"/>
</dbReference>
<comment type="caution">
    <text evidence="2">The sequence shown here is derived from an EMBL/GenBank/DDBJ whole genome shotgun (WGS) entry which is preliminary data.</text>
</comment>
<dbReference type="InterPro" id="IPR011335">
    <property type="entry name" value="Restrct_endonuc-II-like"/>
</dbReference>
<comment type="similarity">
    <text evidence="1">Belongs to the UPF0102 family.</text>
</comment>
<name>A0A1F6DFT7_9BACT</name>
<evidence type="ECO:0000256" key="1">
    <source>
        <dbReference type="ARBA" id="ARBA00006738"/>
    </source>
</evidence>
<dbReference type="AlphaFoldDB" id="A0A1F6DFT7"/>
<organism evidence="2 3">
    <name type="scientific">Candidatus Kaiserbacteria bacterium RIFCSPHIGHO2_02_FULL_50_50</name>
    <dbReference type="NCBI Taxonomy" id="1798492"/>
    <lineage>
        <taxon>Bacteria</taxon>
        <taxon>Candidatus Kaiseribacteriota</taxon>
    </lineage>
</organism>
<dbReference type="PANTHER" id="PTHR34039">
    <property type="entry name" value="UPF0102 PROTEIN YRAN"/>
    <property type="match status" value="1"/>
</dbReference>
<dbReference type="Proteomes" id="UP000178794">
    <property type="component" value="Unassembled WGS sequence"/>
</dbReference>
<dbReference type="STRING" id="1798492.A3C89_02195"/>
<dbReference type="SUPFAM" id="SSF52980">
    <property type="entry name" value="Restriction endonuclease-like"/>
    <property type="match status" value="1"/>
</dbReference>
<protein>
    <submittedName>
        <fullName evidence="2">Uncharacterized protein</fullName>
    </submittedName>
</protein>
<dbReference type="InterPro" id="IPR003509">
    <property type="entry name" value="UPF0102_YraN-like"/>
</dbReference>
<dbReference type="InterPro" id="IPR011856">
    <property type="entry name" value="tRNA_endonuc-like_dom_sf"/>
</dbReference>
<sequence length="139" mass="16202">MKHRIGELGESIAAKHLTSLGFEVLERNYFQPCGEIDIVCRKGRTLHIVEVKATVFSSSEELHRAVSYETYHINERIDYEKMRSLRNVIGIYRSERKFHGKHVIDALFVYLVPHETYAAVEMLEDLEGELTKGDDWDFE</sequence>
<reference evidence="2 3" key="1">
    <citation type="journal article" date="2016" name="Nat. Commun.">
        <title>Thousands of microbial genomes shed light on interconnected biogeochemical processes in an aquifer system.</title>
        <authorList>
            <person name="Anantharaman K."/>
            <person name="Brown C.T."/>
            <person name="Hug L.A."/>
            <person name="Sharon I."/>
            <person name="Castelle C.J."/>
            <person name="Probst A.J."/>
            <person name="Thomas B.C."/>
            <person name="Singh A."/>
            <person name="Wilkins M.J."/>
            <person name="Karaoz U."/>
            <person name="Brodie E.L."/>
            <person name="Williams K.H."/>
            <person name="Hubbard S.S."/>
            <person name="Banfield J.F."/>
        </authorList>
    </citation>
    <scope>NUCLEOTIDE SEQUENCE [LARGE SCALE GENOMIC DNA]</scope>
</reference>